<evidence type="ECO:0000259" key="1">
    <source>
        <dbReference type="SMART" id="SM00418"/>
    </source>
</evidence>
<dbReference type="InterPro" id="IPR011991">
    <property type="entry name" value="ArsR-like_HTH"/>
</dbReference>
<sequence>MDERRDLTGDVAAMRALAHPVRLAVLELLGRDGPLTATQAGRHLAQKPGNMSWHLRILARHGFVVEAPGGRGRSRPWTLTALGHRIEADPGSDEERLAADELLATVADRGFGQLRAWLAARHSAPQAWRRAAVLSDWTLHLTAQETAELRERVHALFETFGDRLRDPGRRPPGAEPVKAMLVLHPLRLPPAP</sequence>
<keyword evidence="3" id="KW-1185">Reference proteome</keyword>
<dbReference type="SMART" id="SM00418">
    <property type="entry name" value="HTH_ARSR"/>
    <property type="match status" value="1"/>
</dbReference>
<dbReference type="InterPro" id="IPR036390">
    <property type="entry name" value="WH_DNA-bd_sf"/>
</dbReference>
<gene>
    <name evidence="2" type="ORF">Drose_21840</name>
</gene>
<dbReference type="CDD" id="cd00090">
    <property type="entry name" value="HTH_ARSR"/>
    <property type="match status" value="1"/>
</dbReference>
<dbReference type="InterPro" id="IPR036388">
    <property type="entry name" value="WH-like_DNA-bd_sf"/>
</dbReference>
<proteinExistence type="predicted"/>
<feature type="domain" description="HTH arsR-type" evidence="1">
    <location>
        <begin position="12"/>
        <end position="87"/>
    </location>
</feature>
<accession>A0ABY5YVZ2</accession>
<dbReference type="Gene3D" id="1.10.10.10">
    <property type="entry name" value="Winged helix-like DNA-binding domain superfamily/Winged helix DNA-binding domain"/>
    <property type="match status" value="1"/>
</dbReference>
<dbReference type="Proteomes" id="UP001058271">
    <property type="component" value="Chromosome"/>
</dbReference>
<dbReference type="RefSeq" id="WP_260723190.1">
    <property type="nucleotide sequence ID" value="NZ_BAAABS010000017.1"/>
</dbReference>
<dbReference type="InterPro" id="IPR001845">
    <property type="entry name" value="HTH_ArsR_DNA-bd_dom"/>
</dbReference>
<protein>
    <submittedName>
        <fullName evidence="2">Helix-turn-helix domain-containing protein</fullName>
    </submittedName>
</protein>
<dbReference type="EMBL" id="CP073721">
    <property type="protein sequence ID" value="UWZ33910.1"/>
    <property type="molecule type" value="Genomic_DNA"/>
</dbReference>
<evidence type="ECO:0000313" key="3">
    <source>
        <dbReference type="Proteomes" id="UP001058271"/>
    </source>
</evidence>
<reference evidence="2" key="1">
    <citation type="submission" date="2021-04" db="EMBL/GenBank/DDBJ databases">
        <title>Biosynthetic gene clusters of Dactylosporangioum roseum.</title>
        <authorList>
            <person name="Hartkoorn R.C."/>
            <person name="Beaudoing E."/>
            <person name="Hot D."/>
            <person name="Moureu S."/>
        </authorList>
    </citation>
    <scope>NUCLEOTIDE SEQUENCE</scope>
    <source>
        <strain evidence="2">NRRL B-16295</strain>
    </source>
</reference>
<dbReference type="Pfam" id="PF12840">
    <property type="entry name" value="HTH_20"/>
    <property type="match status" value="1"/>
</dbReference>
<dbReference type="SUPFAM" id="SSF46785">
    <property type="entry name" value="Winged helix' DNA-binding domain"/>
    <property type="match status" value="1"/>
</dbReference>
<name>A0ABY5YVZ2_9ACTN</name>
<organism evidence="2 3">
    <name type="scientific">Dactylosporangium roseum</name>
    <dbReference type="NCBI Taxonomy" id="47989"/>
    <lineage>
        <taxon>Bacteria</taxon>
        <taxon>Bacillati</taxon>
        <taxon>Actinomycetota</taxon>
        <taxon>Actinomycetes</taxon>
        <taxon>Micromonosporales</taxon>
        <taxon>Micromonosporaceae</taxon>
        <taxon>Dactylosporangium</taxon>
    </lineage>
</organism>
<evidence type="ECO:0000313" key="2">
    <source>
        <dbReference type="EMBL" id="UWZ33910.1"/>
    </source>
</evidence>